<reference evidence="17 18" key="1">
    <citation type="submission" date="2021-12" db="EMBL/GenBank/DDBJ databases">
        <title>Discovery of the Pendulisporaceae a myxobacterial family with distinct sporulation behavior and unique specialized metabolism.</title>
        <authorList>
            <person name="Garcia R."/>
            <person name="Popoff A."/>
            <person name="Bader C.D."/>
            <person name="Loehr J."/>
            <person name="Walesch S."/>
            <person name="Walt C."/>
            <person name="Boldt J."/>
            <person name="Bunk B."/>
            <person name="Haeckl F.J.F.P.J."/>
            <person name="Gunesch A.P."/>
            <person name="Birkelbach J."/>
            <person name="Nuebel U."/>
            <person name="Pietschmann T."/>
            <person name="Bach T."/>
            <person name="Mueller R."/>
        </authorList>
    </citation>
    <scope>NUCLEOTIDE SEQUENCE [LARGE SCALE GENOMIC DNA]</scope>
    <source>
        <strain evidence="17 18">MSr11954</strain>
    </source>
</reference>
<dbReference type="HAMAP" id="MF_00063">
    <property type="entry name" value="CysH"/>
    <property type="match status" value="1"/>
</dbReference>
<dbReference type="EMBL" id="CP089984">
    <property type="protein sequence ID" value="WXB17999.1"/>
    <property type="molecule type" value="Genomic_DNA"/>
</dbReference>
<feature type="binding site" evidence="14">
    <location>
        <position position="109"/>
    </location>
    <ligand>
        <name>[4Fe-4S] cluster</name>
        <dbReference type="ChEBI" id="CHEBI:49883"/>
    </ligand>
</feature>
<evidence type="ECO:0000256" key="1">
    <source>
        <dbReference type="ARBA" id="ARBA00009732"/>
    </source>
</evidence>
<evidence type="ECO:0000313" key="17">
    <source>
        <dbReference type="EMBL" id="WXB17999.1"/>
    </source>
</evidence>
<dbReference type="Proteomes" id="UP001370348">
    <property type="component" value="Chromosome"/>
</dbReference>
<evidence type="ECO:0000256" key="6">
    <source>
        <dbReference type="ARBA" id="ARBA00023014"/>
    </source>
</evidence>
<dbReference type="RefSeq" id="WP_394827639.1">
    <property type="nucleotide sequence ID" value="NZ_CP089984.1"/>
</dbReference>
<evidence type="ECO:0000256" key="10">
    <source>
        <dbReference type="ARBA" id="ARBA00029514"/>
    </source>
</evidence>
<evidence type="ECO:0000256" key="11">
    <source>
        <dbReference type="ARBA" id="ARBA00030894"/>
    </source>
</evidence>
<dbReference type="Gene3D" id="3.40.50.620">
    <property type="entry name" value="HUPs"/>
    <property type="match status" value="1"/>
</dbReference>
<keyword evidence="4 14" id="KW-0560">Oxidoreductase</keyword>
<evidence type="ECO:0000256" key="12">
    <source>
        <dbReference type="ARBA" id="ARBA00032041"/>
    </source>
</evidence>
<dbReference type="PIRSF" id="PIRSF000857">
    <property type="entry name" value="PAPS_reductase"/>
    <property type="match status" value="1"/>
</dbReference>
<evidence type="ECO:0000256" key="15">
    <source>
        <dbReference type="SAM" id="MobiDB-lite"/>
    </source>
</evidence>
<protein>
    <recommendedName>
        <fullName evidence="10 14">Adenosine 5'-phosphosulfate reductase</fullName>
        <shortName evidence="14">APS reductase</shortName>
        <ecNumber evidence="9 14">1.8.4.10</ecNumber>
    </recommendedName>
    <alternativeName>
        <fullName evidence="12 14">5'-adenylylsulfate reductase</fullName>
    </alternativeName>
    <alternativeName>
        <fullName evidence="11 14">Thioredoxin-dependent 5'-adenylylsulfate reductase</fullName>
    </alternativeName>
</protein>
<keyword evidence="5 14" id="KW-0408">Iron</keyword>
<comment type="subcellular location">
    <subcellularLocation>
        <location evidence="14">Cytoplasm</location>
    </subcellularLocation>
</comment>
<keyword evidence="18" id="KW-1185">Reference proteome</keyword>
<evidence type="ECO:0000256" key="3">
    <source>
        <dbReference type="ARBA" id="ARBA00022723"/>
    </source>
</evidence>
<comment type="similarity">
    <text evidence="1 14">Belongs to the PAPS reductase family. CysH subfamily.</text>
</comment>
<evidence type="ECO:0000256" key="13">
    <source>
        <dbReference type="ARBA" id="ARBA00048441"/>
    </source>
</evidence>
<gene>
    <name evidence="14" type="primary">cysH</name>
    <name evidence="17" type="ORF">LZC94_12145</name>
</gene>
<dbReference type="InterPro" id="IPR011798">
    <property type="entry name" value="APS_reductase"/>
</dbReference>
<keyword evidence="3 14" id="KW-0479">Metal-binding</keyword>
<dbReference type="InterPro" id="IPR002500">
    <property type="entry name" value="PAPS_reduct_dom"/>
</dbReference>
<feature type="region of interest" description="Disordered" evidence="15">
    <location>
        <begin position="221"/>
        <end position="259"/>
    </location>
</feature>
<feature type="binding site" evidence="14">
    <location>
        <position position="108"/>
    </location>
    <ligand>
        <name>[4Fe-4S] cluster</name>
        <dbReference type="ChEBI" id="CHEBI:49883"/>
    </ligand>
</feature>
<evidence type="ECO:0000256" key="5">
    <source>
        <dbReference type="ARBA" id="ARBA00023004"/>
    </source>
</evidence>
<feature type="binding site" evidence="14">
    <location>
        <position position="194"/>
    </location>
    <ligand>
        <name>[4Fe-4S] cluster</name>
        <dbReference type="ChEBI" id="CHEBI:49883"/>
    </ligand>
</feature>
<dbReference type="PANTHER" id="PTHR46482">
    <property type="entry name" value="5'-ADENYLYLSULFATE REDUCTASE 3, CHLOROPLASTIC"/>
    <property type="match status" value="1"/>
</dbReference>
<accession>A0ABZ2M6F2</accession>
<dbReference type="PANTHER" id="PTHR46482:SF9">
    <property type="entry name" value="5'-ADENYLYLSULFATE REDUCTASE 1, CHLOROPLASTIC"/>
    <property type="match status" value="1"/>
</dbReference>
<comment type="pathway">
    <text evidence="8 14">Sulfur metabolism; hydrogen sulfide biosynthesis; sulfite from sulfate.</text>
</comment>
<comment type="catalytic activity">
    <reaction evidence="13 14">
        <text>[thioredoxin]-disulfide + sulfite + AMP + 2 H(+) = adenosine 5'-phosphosulfate + [thioredoxin]-dithiol</text>
        <dbReference type="Rhea" id="RHEA:21976"/>
        <dbReference type="Rhea" id="RHEA-COMP:10698"/>
        <dbReference type="Rhea" id="RHEA-COMP:10700"/>
        <dbReference type="ChEBI" id="CHEBI:15378"/>
        <dbReference type="ChEBI" id="CHEBI:17359"/>
        <dbReference type="ChEBI" id="CHEBI:29950"/>
        <dbReference type="ChEBI" id="CHEBI:50058"/>
        <dbReference type="ChEBI" id="CHEBI:58243"/>
        <dbReference type="ChEBI" id="CHEBI:456215"/>
        <dbReference type="EC" id="1.8.4.10"/>
    </reaction>
</comment>
<evidence type="ECO:0000313" key="18">
    <source>
        <dbReference type="Proteomes" id="UP001370348"/>
    </source>
</evidence>
<evidence type="ECO:0000256" key="8">
    <source>
        <dbReference type="ARBA" id="ARBA00024327"/>
    </source>
</evidence>
<evidence type="ECO:0000256" key="2">
    <source>
        <dbReference type="ARBA" id="ARBA00022490"/>
    </source>
</evidence>
<feature type="binding site" evidence="14">
    <location>
        <position position="191"/>
    </location>
    <ligand>
        <name>[4Fe-4S] cluster</name>
        <dbReference type="ChEBI" id="CHEBI:49883"/>
    </ligand>
</feature>
<evidence type="ECO:0000259" key="16">
    <source>
        <dbReference type="Pfam" id="PF01507"/>
    </source>
</evidence>
<dbReference type="InterPro" id="IPR014729">
    <property type="entry name" value="Rossmann-like_a/b/a_fold"/>
</dbReference>
<dbReference type="SUPFAM" id="SSF52402">
    <property type="entry name" value="Adenine nucleotide alpha hydrolases-like"/>
    <property type="match status" value="1"/>
</dbReference>
<dbReference type="NCBIfam" id="NF002537">
    <property type="entry name" value="PRK02090.1"/>
    <property type="match status" value="1"/>
</dbReference>
<proteinExistence type="inferred from homology"/>
<dbReference type="NCBIfam" id="TIGR00434">
    <property type="entry name" value="cysH"/>
    <property type="match status" value="1"/>
</dbReference>
<dbReference type="Pfam" id="PF01507">
    <property type="entry name" value="PAPS_reduct"/>
    <property type="match status" value="1"/>
</dbReference>
<evidence type="ECO:0000256" key="9">
    <source>
        <dbReference type="ARBA" id="ARBA00024386"/>
    </source>
</evidence>
<keyword evidence="2 14" id="KW-0963">Cytoplasm</keyword>
<dbReference type="CDD" id="cd23945">
    <property type="entry name" value="PAPS_reductase"/>
    <property type="match status" value="1"/>
</dbReference>
<sequence>MGNIKIERTVALLKRIAADFAPAAFASSLGAEDMVLLDLIAKNAPEIEAFSLDTGRLPEETYALIRKVADGFPIRLRIYFPESRDVEAFVELRGINGFYDSVEARKACCHARKVLPLKRALVGKKAWVTGLRREQAATRANLAEQEEDADNGLVKFNPLIDWTEEDVWNYIREHHVAYNRLHDRSYPSIGCAPCTRAIAKGEDIRAGRWWWERPDQKECGLHIRGAATDPLTGGSPESPDGSGRDRRETHENPPRSHDS</sequence>
<name>A0ABZ2M6F2_9BACT</name>
<dbReference type="EC" id="1.8.4.10" evidence="9 14"/>
<dbReference type="GO" id="GO:0004604">
    <property type="term" value="F:phosphoadenylyl-sulfate reductase (thioredoxin) activity"/>
    <property type="evidence" value="ECO:0007669"/>
    <property type="project" value="UniProtKB-EC"/>
</dbReference>
<feature type="compositionally biased region" description="Basic and acidic residues" evidence="15">
    <location>
        <begin position="242"/>
        <end position="259"/>
    </location>
</feature>
<evidence type="ECO:0000256" key="4">
    <source>
        <dbReference type="ARBA" id="ARBA00023002"/>
    </source>
</evidence>
<feature type="domain" description="Phosphoadenosine phosphosulphate reductase" evidence="16">
    <location>
        <begin position="24"/>
        <end position="197"/>
    </location>
</feature>
<feature type="active site" description="Nucleophile; cysteine thiosulfonate intermediate" evidence="14">
    <location>
        <position position="219"/>
    </location>
</feature>
<dbReference type="InterPro" id="IPR004511">
    <property type="entry name" value="PAPS/APS_Rdtase"/>
</dbReference>
<organism evidence="17 18">
    <name type="scientific">Pendulispora albinea</name>
    <dbReference type="NCBI Taxonomy" id="2741071"/>
    <lineage>
        <taxon>Bacteria</taxon>
        <taxon>Pseudomonadati</taxon>
        <taxon>Myxococcota</taxon>
        <taxon>Myxococcia</taxon>
        <taxon>Myxococcales</taxon>
        <taxon>Sorangiineae</taxon>
        <taxon>Pendulisporaceae</taxon>
        <taxon>Pendulispora</taxon>
    </lineage>
</organism>
<evidence type="ECO:0000256" key="7">
    <source>
        <dbReference type="ARBA" id="ARBA00024298"/>
    </source>
</evidence>
<comment type="cofactor">
    <cofactor evidence="14">
        <name>[4Fe-4S] cluster</name>
        <dbReference type="ChEBI" id="CHEBI:49883"/>
    </cofactor>
    <text evidence="14">Binds 1 [4Fe-4S] cluster per subunit.</text>
</comment>
<comment type="function">
    <text evidence="7 14">Catalyzes the formation of sulfite from adenosine 5'-phosphosulfate (APS) using thioredoxin as an electron donor.</text>
</comment>
<evidence type="ECO:0000256" key="14">
    <source>
        <dbReference type="HAMAP-Rule" id="MF_00063"/>
    </source>
</evidence>
<dbReference type="NCBIfam" id="TIGR02055">
    <property type="entry name" value="APS_reductase"/>
    <property type="match status" value="1"/>
</dbReference>
<keyword evidence="6 14" id="KW-0411">Iron-sulfur</keyword>